<evidence type="ECO:0008006" key="3">
    <source>
        <dbReference type="Google" id="ProtNLM"/>
    </source>
</evidence>
<proteinExistence type="predicted"/>
<dbReference type="Pfam" id="PF13692">
    <property type="entry name" value="Glyco_trans_1_4"/>
    <property type="match status" value="1"/>
</dbReference>
<name>A0A1G1YQN2_9BACT</name>
<dbReference type="Gene3D" id="3.40.50.2000">
    <property type="entry name" value="Glycogen Phosphorylase B"/>
    <property type="match status" value="2"/>
</dbReference>
<comment type="caution">
    <text evidence="1">The sequence shown here is derived from an EMBL/GenBank/DDBJ whole genome shotgun (WGS) entry which is preliminary data.</text>
</comment>
<gene>
    <name evidence="1" type="ORF">A2912_01395</name>
</gene>
<reference evidence="1 2" key="1">
    <citation type="journal article" date="2016" name="Nat. Commun.">
        <title>Thousands of microbial genomes shed light on interconnected biogeochemical processes in an aquifer system.</title>
        <authorList>
            <person name="Anantharaman K."/>
            <person name="Brown C.T."/>
            <person name="Hug L.A."/>
            <person name="Sharon I."/>
            <person name="Castelle C.J."/>
            <person name="Probst A.J."/>
            <person name="Thomas B.C."/>
            <person name="Singh A."/>
            <person name="Wilkins M.J."/>
            <person name="Karaoz U."/>
            <person name="Brodie E.L."/>
            <person name="Williams K.H."/>
            <person name="Hubbard S.S."/>
            <person name="Banfield J.F."/>
        </authorList>
    </citation>
    <scope>NUCLEOTIDE SEQUENCE [LARGE SCALE GENOMIC DNA]</scope>
</reference>
<dbReference type="Proteomes" id="UP000178122">
    <property type="component" value="Unassembled WGS sequence"/>
</dbReference>
<dbReference type="EMBL" id="MHIN01000041">
    <property type="protein sequence ID" value="OGY53737.1"/>
    <property type="molecule type" value="Genomic_DNA"/>
</dbReference>
<dbReference type="AlphaFoldDB" id="A0A1G1YQN2"/>
<sequence>MNHVVEFITGNIPIEEYVNFADVVVLPYRNLQGTEGNPSCLLEAMSCKTLVVTTDLPELREIANGLVFMAKPGDVDSLTETIIQAMGKKDQEMIEKAYHKVQEFSFERITEEFLKLYEKLVGNSYIV</sequence>
<dbReference type="SUPFAM" id="SSF53756">
    <property type="entry name" value="UDP-Glycosyltransferase/glycogen phosphorylase"/>
    <property type="match status" value="1"/>
</dbReference>
<evidence type="ECO:0000313" key="1">
    <source>
        <dbReference type="EMBL" id="OGY53737.1"/>
    </source>
</evidence>
<evidence type="ECO:0000313" key="2">
    <source>
        <dbReference type="Proteomes" id="UP000178122"/>
    </source>
</evidence>
<dbReference type="PANTHER" id="PTHR12526">
    <property type="entry name" value="GLYCOSYLTRANSFERASE"/>
    <property type="match status" value="1"/>
</dbReference>
<accession>A0A1G1YQN2</accession>
<protein>
    <recommendedName>
        <fullName evidence="3">Glycosyl transferase family 1 domain-containing protein</fullName>
    </recommendedName>
</protein>
<organism evidence="1 2">
    <name type="scientific">Candidatus Buchananbacteria bacterium RIFCSPLOWO2_01_FULL_40_23b</name>
    <dbReference type="NCBI Taxonomy" id="1797544"/>
    <lineage>
        <taxon>Bacteria</taxon>
        <taxon>Candidatus Buchananiibacteriota</taxon>
    </lineage>
</organism>
<dbReference type="PANTHER" id="PTHR12526:SF630">
    <property type="entry name" value="GLYCOSYLTRANSFERASE"/>
    <property type="match status" value="1"/>
</dbReference>